<evidence type="ECO:0000256" key="1">
    <source>
        <dbReference type="SAM" id="MobiDB-lite"/>
    </source>
</evidence>
<protein>
    <submittedName>
        <fullName evidence="2">Uncharacterized protein</fullName>
    </submittedName>
</protein>
<feature type="region of interest" description="Disordered" evidence="1">
    <location>
        <begin position="43"/>
        <end position="95"/>
    </location>
</feature>
<organism evidence="2 3">
    <name type="scientific">Elasticomyces elasticus</name>
    <dbReference type="NCBI Taxonomy" id="574655"/>
    <lineage>
        <taxon>Eukaryota</taxon>
        <taxon>Fungi</taxon>
        <taxon>Dikarya</taxon>
        <taxon>Ascomycota</taxon>
        <taxon>Pezizomycotina</taxon>
        <taxon>Dothideomycetes</taxon>
        <taxon>Dothideomycetidae</taxon>
        <taxon>Mycosphaerellales</taxon>
        <taxon>Teratosphaeriaceae</taxon>
        <taxon>Elasticomyces</taxon>
    </lineage>
</organism>
<dbReference type="Proteomes" id="UP001310594">
    <property type="component" value="Unassembled WGS sequence"/>
</dbReference>
<reference evidence="2" key="1">
    <citation type="submission" date="2023-08" db="EMBL/GenBank/DDBJ databases">
        <title>Black Yeasts Isolated from many extreme environments.</title>
        <authorList>
            <person name="Coleine C."/>
            <person name="Stajich J.E."/>
            <person name="Selbmann L."/>
        </authorList>
    </citation>
    <scope>NUCLEOTIDE SEQUENCE</scope>
    <source>
        <strain evidence="2">CCFEE 5810</strain>
    </source>
</reference>
<proteinExistence type="predicted"/>
<evidence type="ECO:0000313" key="2">
    <source>
        <dbReference type="EMBL" id="KAK5703848.1"/>
    </source>
</evidence>
<gene>
    <name evidence="2" type="ORF">LTR97_002861</name>
</gene>
<feature type="compositionally biased region" description="Low complexity" evidence="1">
    <location>
        <begin position="46"/>
        <end position="59"/>
    </location>
</feature>
<dbReference type="AlphaFoldDB" id="A0AAN7VV19"/>
<name>A0AAN7VV19_9PEZI</name>
<evidence type="ECO:0000313" key="3">
    <source>
        <dbReference type="Proteomes" id="UP001310594"/>
    </source>
</evidence>
<accession>A0AAN7VV19</accession>
<comment type="caution">
    <text evidence="2">The sequence shown here is derived from an EMBL/GenBank/DDBJ whole genome shotgun (WGS) entry which is preliminary data.</text>
</comment>
<sequence length="95" mass="9928">MAHNGQQGARAADDVKGVVKGFSNATEGLRQNINSFADNLVDKNYSSSTHTTHTTTGSGDIHPDAKKAGQVLERGVNSAEHKLDGTASGRRSAAH</sequence>
<dbReference type="EMBL" id="JAVRQU010000004">
    <property type="protein sequence ID" value="KAK5703848.1"/>
    <property type="molecule type" value="Genomic_DNA"/>
</dbReference>